<feature type="compositionally biased region" description="Basic and acidic residues" evidence="2">
    <location>
        <begin position="245"/>
        <end position="254"/>
    </location>
</feature>
<evidence type="ECO:0000259" key="3">
    <source>
        <dbReference type="PROSITE" id="PS51513"/>
    </source>
</evidence>
<dbReference type="Pfam" id="PF12701">
    <property type="entry name" value="LSM14"/>
    <property type="match status" value="1"/>
</dbReference>
<dbReference type="GO" id="GO:0003723">
    <property type="term" value="F:RNA binding"/>
    <property type="evidence" value="ECO:0007669"/>
    <property type="project" value="InterPro"/>
</dbReference>
<feature type="region of interest" description="Disordered" evidence="2">
    <location>
        <begin position="343"/>
        <end position="488"/>
    </location>
</feature>
<evidence type="ECO:0000313" key="6">
    <source>
        <dbReference type="Proteomes" id="UP000033188"/>
    </source>
</evidence>
<dbReference type="AlphaFoldDB" id="A0A061DEA3"/>
<keyword evidence="6" id="KW-1185">Reference proteome</keyword>
<dbReference type="InterPro" id="IPR019050">
    <property type="entry name" value="FDF_dom"/>
</dbReference>
<dbReference type="InterPro" id="IPR025761">
    <property type="entry name" value="FFD_box"/>
</dbReference>
<dbReference type="EMBL" id="LK391709">
    <property type="protein sequence ID" value="CDR96970.1"/>
    <property type="molecule type" value="Genomic_DNA"/>
</dbReference>
<dbReference type="PROSITE" id="PS51513">
    <property type="entry name" value="FFD"/>
    <property type="match status" value="1"/>
</dbReference>
<dbReference type="OMA" id="THKPNGH"/>
<dbReference type="RefSeq" id="XP_012769156.1">
    <property type="nucleotide sequence ID" value="XM_012913702.1"/>
</dbReference>
<feature type="compositionally biased region" description="Basic and acidic residues" evidence="2">
    <location>
        <begin position="360"/>
        <end position="387"/>
    </location>
</feature>
<dbReference type="SMART" id="SM01199">
    <property type="entry name" value="FDF"/>
    <property type="match status" value="1"/>
</dbReference>
<evidence type="ECO:0000259" key="4">
    <source>
        <dbReference type="PROSITE" id="PS52002"/>
    </source>
</evidence>
<feature type="region of interest" description="Disordered" evidence="2">
    <location>
        <begin position="221"/>
        <end position="321"/>
    </location>
</feature>
<dbReference type="Proteomes" id="UP000033188">
    <property type="component" value="Chromosome 3"/>
</dbReference>
<accession>A0A061DEA3</accession>
<dbReference type="VEuPathDB" id="PiroplasmaDB:BBBOND_0308730"/>
<sequence>MAIESFIGSRISITTNSDLRYEGLLFDLNSEDAVIVLQNVQCMGTENRTSNVIPPSNRIHDYMVFKGEDIKDLGVCELKKEHPPEYGTFNDPAIQGIYFNNHFGQPGGPGPGPMYGPRDGPGGQGFGVMPPPPPPPMMGGPMMHPMGSPMYMPPGRGMYMGPPNMPGPMMMPPMGRPMGAPPMHDGSFGGPECRQPPSSPYWHEPGSFYGGMPTGMPHRDIMHPGSADKRLPGPMFMDSSPPHQPEADSGRFDLGEFDFGPDPFAEGDALGREESNSPAPLPDSGRPDPLDVEKREEELPTSEPHQLMTPTKREHKGPPSVKNFNIIKAEQLLASLGAADVKEDVGPSQTKPNALVADVKQGKPEKAAAVAPKEEKDLRPFYDKKSSFFDNLSSDIHGDKKMLRKERQKQHEINVDTFGADSVRRTQNNRGRGRGDRRGGGERKRRDSWNNERGERGNANKGSSGAKASEKAKAPEADVPAPAPAAEE</sequence>
<dbReference type="OrthoDB" id="21539at2759"/>
<feature type="domain" description="FFD box profile" evidence="3">
    <location>
        <begin position="380"/>
        <end position="396"/>
    </location>
</feature>
<dbReference type="InterPro" id="IPR010920">
    <property type="entry name" value="LSM_dom_sf"/>
</dbReference>
<dbReference type="PANTHER" id="PTHR13586:SF0">
    <property type="entry name" value="TRAILER HITCH, ISOFORM H"/>
    <property type="match status" value="1"/>
</dbReference>
<feature type="compositionally biased region" description="Basic and acidic residues" evidence="2">
    <location>
        <begin position="433"/>
        <end position="458"/>
    </location>
</feature>
<feature type="compositionally biased region" description="Basic and acidic residues" evidence="2">
    <location>
        <begin position="285"/>
        <end position="298"/>
    </location>
</feature>
<dbReference type="GeneID" id="24565511"/>
<gene>
    <name evidence="5" type="ORF">BBBOND_0308730</name>
</gene>
<dbReference type="SMART" id="SM01271">
    <property type="entry name" value="LSM14"/>
    <property type="match status" value="1"/>
</dbReference>
<reference evidence="6" key="1">
    <citation type="journal article" date="2014" name="Nucleic Acids Res.">
        <title>The evolutionary dynamics of variant antigen genes in Babesia reveal a history of genomic innovation underlying host-parasite interaction.</title>
        <authorList>
            <person name="Jackson A.P."/>
            <person name="Otto T.D."/>
            <person name="Darby A."/>
            <person name="Ramaprasad A."/>
            <person name="Xia D."/>
            <person name="Echaide I.E."/>
            <person name="Farber M."/>
            <person name="Gahlot S."/>
            <person name="Gamble J."/>
            <person name="Gupta D."/>
            <person name="Gupta Y."/>
            <person name="Jackson L."/>
            <person name="Malandrin L."/>
            <person name="Malas T.B."/>
            <person name="Moussa E."/>
            <person name="Nair M."/>
            <person name="Reid A.J."/>
            <person name="Sanders M."/>
            <person name="Sharma J."/>
            <person name="Tracey A."/>
            <person name="Quail M.A."/>
            <person name="Weir W."/>
            <person name="Wastling J.M."/>
            <person name="Hall N."/>
            <person name="Willadsen P."/>
            <person name="Lingelbach K."/>
            <person name="Shiels B."/>
            <person name="Tait A."/>
            <person name="Berriman M."/>
            <person name="Allred D.R."/>
            <person name="Pain A."/>
        </authorList>
    </citation>
    <scope>NUCLEOTIDE SEQUENCE [LARGE SCALE GENOMIC DNA]</scope>
    <source>
        <strain evidence="6">Bond</strain>
    </source>
</reference>
<dbReference type="Gene3D" id="2.30.30.100">
    <property type="match status" value="1"/>
</dbReference>
<dbReference type="InterPro" id="IPR025609">
    <property type="entry name" value="Lsm14-like_N"/>
</dbReference>
<evidence type="ECO:0000256" key="2">
    <source>
        <dbReference type="SAM" id="MobiDB-lite"/>
    </source>
</evidence>
<feature type="domain" description="Sm" evidence="4">
    <location>
        <begin position="1"/>
        <end position="79"/>
    </location>
</feature>
<protein>
    <submittedName>
        <fullName evidence="5">Uncharacterized protein</fullName>
    </submittedName>
</protein>
<name>A0A061DEA3_BABBI</name>
<feature type="compositionally biased region" description="Basic and acidic residues" evidence="2">
    <location>
        <begin position="221"/>
        <end position="231"/>
    </location>
</feature>
<dbReference type="InterPro" id="IPR047575">
    <property type="entry name" value="Sm"/>
</dbReference>
<evidence type="ECO:0000313" key="5">
    <source>
        <dbReference type="EMBL" id="CDR96970.1"/>
    </source>
</evidence>
<dbReference type="PANTHER" id="PTHR13586">
    <property type="entry name" value="SCD6 PROTEIN-RELATED"/>
    <property type="match status" value="1"/>
</dbReference>
<dbReference type="STRING" id="5866.A0A061DEA3"/>
<feature type="short sequence motif" description="FFD box" evidence="1">
    <location>
        <begin position="380"/>
        <end position="396"/>
    </location>
</feature>
<dbReference type="CDD" id="cd01736">
    <property type="entry name" value="LSm14_N"/>
    <property type="match status" value="1"/>
</dbReference>
<dbReference type="PROSITE" id="PS52002">
    <property type="entry name" value="SM"/>
    <property type="match status" value="1"/>
</dbReference>
<dbReference type="SUPFAM" id="SSF50182">
    <property type="entry name" value="Sm-like ribonucleoproteins"/>
    <property type="match status" value="1"/>
</dbReference>
<proteinExistence type="predicted"/>
<dbReference type="KEGG" id="bbig:BBBOND_0308730"/>
<evidence type="ECO:0000256" key="1">
    <source>
        <dbReference type="PROSITE-ProRule" id="PRU00846"/>
    </source>
</evidence>
<organism evidence="5 6">
    <name type="scientific">Babesia bigemina</name>
    <dbReference type="NCBI Taxonomy" id="5866"/>
    <lineage>
        <taxon>Eukaryota</taxon>
        <taxon>Sar</taxon>
        <taxon>Alveolata</taxon>
        <taxon>Apicomplexa</taxon>
        <taxon>Aconoidasida</taxon>
        <taxon>Piroplasmida</taxon>
        <taxon>Babesiidae</taxon>
        <taxon>Babesia</taxon>
    </lineage>
</organism>